<evidence type="ECO:0000313" key="3">
    <source>
        <dbReference type="Proteomes" id="UP000564836"/>
    </source>
</evidence>
<dbReference type="EMBL" id="JACBFH010000004">
    <property type="protein sequence ID" value="NYY96814.1"/>
    <property type="molecule type" value="Genomic_DNA"/>
</dbReference>
<dbReference type="EMBL" id="CP088278">
    <property type="protein sequence ID" value="UGX89713.1"/>
    <property type="molecule type" value="Genomic_DNA"/>
</dbReference>
<dbReference type="AlphaFoldDB" id="A0A7Z0TX54"/>
<sequence>MTTFTPGVPEVSQSKRDADVYNALDNAKLPAGWRLGLDIAMHGDKPASLNRIRGDVEKWAGEVVDSDPMATPSKTFDCEGWSIELTLYGGFDKEKPAERAIASSMGDVRVIEPELEIRQAVEGKGSRYGAMTQPYLVVVADCKDELGGGANNGEALVEAMFGIIISRTTTGANGKLILENARSTDGYWGTPENPKHQGVSGVLLLPKPHLWALREERWQPLLVRNPWANHPLPDEFLPLPGFRHVKEASYVPTEGKRLADILGLPIVWPPAESG</sequence>
<accession>A0A7Z0TX54</accession>
<dbReference type="Proteomes" id="UP000564836">
    <property type="component" value="Plasmid pBb323S2a"/>
</dbReference>
<reference evidence="1" key="2">
    <citation type="submission" date="2020-06" db="EMBL/GenBank/DDBJ databases">
        <title>Whole Genome Sequence of Bradyrhizobium sp. Strain 323S2.</title>
        <authorList>
            <person name="Bromfield E.S.P."/>
        </authorList>
    </citation>
    <scope>NUCLEOTIDE SEQUENCE [LARGE SCALE GENOMIC DNA]</scope>
    <source>
        <strain evidence="1">323S2</strain>
    </source>
</reference>
<keyword evidence="2" id="KW-0614">Plasmid</keyword>
<proteinExistence type="predicted"/>
<gene>
    <name evidence="2" type="ORF">G6321_00001080</name>
    <name evidence="1" type="ORF">G6321_53975</name>
</gene>
<evidence type="ECO:0000313" key="2">
    <source>
        <dbReference type="EMBL" id="UGX89713.1"/>
    </source>
</evidence>
<organism evidence="1">
    <name type="scientific">Bradyrhizobium barranii subsp. barranii</name>
    <dbReference type="NCBI Taxonomy" id="2823807"/>
    <lineage>
        <taxon>Bacteria</taxon>
        <taxon>Pseudomonadati</taxon>
        <taxon>Pseudomonadota</taxon>
        <taxon>Alphaproteobacteria</taxon>
        <taxon>Hyphomicrobiales</taxon>
        <taxon>Nitrobacteraceae</taxon>
        <taxon>Bradyrhizobium</taxon>
        <taxon>Bradyrhizobium barranii</taxon>
    </lineage>
</organism>
<reference evidence="2 3" key="1">
    <citation type="journal article" date="2017" name="Syst. Appl. Microbiol.">
        <title>Soybeans inoculated with root zone soils of Canadian native legumes harbour diverse and novel Bradyrhizobium spp. that possess agricultural potential.</title>
        <authorList>
            <person name="Bromfield E.S.P."/>
            <person name="Cloutier S."/>
            <person name="Tambong J.T."/>
            <person name="Tran Thi T.V."/>
        </authorList>
    </citation>
    <scope>NUCLEOTIDE SEQUENCE [LARGE SCALE GENOMIC DNA]</scope>
    <source>
        <strain evidence="2 3">323S2</strain>
    </source>
</reference>
<reference evidence="2 3" key="3">
    <citation type="journal article" date="2022" name="Int. J. Syst. Evol. Microbiol.">
        <title>Strains of Bradyrhizobium barranii sp. nov. associated with legumes native to Canada are symbionts of soybeans and belong to different subspecies (subsp. barranii subsp. nov. and subsp. apii subsp. nov.) and symbiovars (sv. glycinearum and sv. septentrionale).</title>
        <authorList>
            <person name="Bromfield E.S.P."/>
            <person name="Cloutier S."/>
            <person name="Wasai-Hara S."/>
            <person name="Minamisawa K."/>
        </authorList>
    </citation>
    <scope>NUCLEOTIDE SEQUENCE [LARGE SCALE GENOMIC DNA]</scope>
    <source>
        <strain evidence="3">323S2</strain>
        <plasmid evidence="2 3">pBb323S2a</plasmid>
    </source>
</reference>
<evidence type="ECO:0000313" key="1">
    <source>
        <dbReference type="EMBL" id="NYY96814.1"/>
    </source>
</evidence>
<name>A0A7Z0TX54_9BRAD</name>
<dbReference type="RefSeq" id="WP_166354168.1">
    <property type="nucleotide sequence ID" value="NZ_CP049700.1"/>
</dbReference>
<geneLocation type="plasmid" evidence="2 3">
    <name>pBb323S2a</name>
</geneLocation>
<protein>
    <submittedName>
        <fullName evidence="1">Uncharacterized protein</fullName>
    </submittedName>
</protein>